<dbReference type="AlphaFoldDB" id="A0A917BNJ1"/>
<organism evidence="1 2">
    <name type="scientific">Ornithinimicrobium tianjinense</name>
    <dbReference type="NCBI Taxonomy" id="1195761"/>
    <lineage>
        <taxon>Bacteria</taxon>
        <taxon>Bacillati</taxon>
        <taxon>Actinomycetota</taxon>
        <taxon>Actinomycetes</taxon>
        <taxon>Micrococcales</taxon>
        <taxon>Ornithinimicrobiaceae</taxon>
        <taxon>Ornithinimicrobium</taxon>
    </lineage>
</organism>
<dbReference type="RefSeq" id="WP_188430229.1">
    <property type="nucleotide sequence ID" value="NZ_BAABKH010000001.1"/>
</dbReference>
<reference evidence="1" key="2">
    <citation type="submission" date="2020-09" db="EMBL/GenBank/DDBJ databases">
        <authorList>
            <person name="Sun Q."/>
            <person name="Zhou Y."/>
        </authorList>
    </citation>
    <scope>NUCLEOTIDE SEQUENCE</scope>
    <source>
        <strain evidence="1">CGMCC 1.12160</strain>
    </source>
</reference>
<keyword evidence="2" id="KW-1185">Reference proteome</keyword>
<comment type="caution">
    <text evidence="1">The sequence shown here is derived from an EMBL/GenBank/DDBJ whole genome shotgun (WGS) entry which is preliminary data.</text>
</comment>
<protein>
    <submittedName>
        <fullName evidence="1">Uncharacterized protein</fullName>
    </submittedName>
</protein>
<gene>
    <name evidence="1" type="ORF">GCM10011366_19410</name>
</gene>
<proteinExistence type="predicted"/>
<dbReference type="Proteomes" id="UP000605670">
    <property type="component" value="Unassembled WGS sequence"/>
</dbReference>
<dbReference type="EMBL" id="BMEM01000002">
    <property type="protein sequence ID" value="GGF51683.1"/>
    <property type="molecule type" value="Genomic_DNA"/>
</dbReference>
<name>A0A917BNJ1_9MICO</name>
<evidence type="ECO:0000313" key="2">
    <source>
        <dbReference type="Proteomes" id="UP000605670"/>
    </source>
</evidence>
<reference evidence="1" key="1">
    <citation type="journal article" date="2014" name="Int. J. Syst. Evol. Microbiol.">
        <title>Complete genome sequence of Corynebacterium casei LMG S-19264T (=DSM 44701T), isolated from a smear-ripened cheese.</title>
        <authorList>
            <consortium name="US DOE Joint Genome Institute (JGI-PGF)"/>
            <person name="Walter F."/>
            <person name="Albersmeier A."/>
            <person name="Kalinowski J."/>
            <person name="Ruckert C."/>
        </authorList>
    </citation>
    <scope>NUCLEOTIDE SEQUENCE</scope>
    <source>
        <strain evidence="1">CGMCC 1.12160</strain>
    </source>
</reference>
<accession>A0A917BNJ1</accession>
<evidence type="ECO:0000313" key="1">
    <source>
        <dbReference type="EMBL" id="GGF51683.1"/>
    </source>
</evidence>
<sequence>MASAHDLARLLTKGDRLGFFAHLDDRLWEIVGGGPQGWRHRLESVALNPQPLPPEPPEIGQRVMLAMARGIIVVGGREESAVHAFWEDLEDWCGTGWPRRWPFPWPDPWPDPRLDPRADRRPEILVGAALTATALAARYPEGEMRDLFDAAGQRLMDAALG</sequence>